<dbReference type="SUPFAM" id="SSF50129">
    <property type="entry name" value="GroES-like"/>
    <property type="match status" value="1"/>
</dbReference>
<dbReference type="RefSeq" id="WP_093329530.1">
    <property type="nucleotide sequence ID" value="NZ_AP027363.1"/>
</dbReference>
<dbReference type="STRING" id="349064.SAMN05660429_01868"/>
<dbReference type="GO" id="GO:0070402">
    <property type="term" value="F:NADPH binding"/>
    <property type="evidence" value="ECO:0007669"/>
    <property type="project" value="TreeGrafter"/>
</dbReference>
<dbReference type="Proteomes" id="UP000199308">
    <property type="component" value="Unassembled WGS sequence"/>
</dbReference>
<dbReference type="InterPro" id="IPR020843">
    <property type="entry name" value="ER"/>
</dbReference>
<dbReference type="PANTHER" id="PTHR48106:SF7">
    <property type="entry name" value="DEHYDROGENASE, ZINC-CONTAINING, PUTATIVE (AFU_ORTHOLOGUE AFUA_5G10220)-RELATED"/>
    <property type="match status" value="1"/>
</dbReference>
<keyword evidence="2" id="KW-0560">Oxidoreductase</keyword>
<evidence type="ECO:0000259" key="3">
    <source>
        <dbReference type="SMART" id="SM00829"/>
    </source>
</evidence>
<dbReference type="SMART" id="SM00829">
    <property type="entry name" value="PKS_ER"/>
    <property type="match status" value="1"/>
</dbReference>
<evidence type="ECO:0000313" key="5">
    <source>
        <dbReference type="Proteomes" id="UP000199308"/>
    </source>
</evidence>
<proteinExistence type="predicted"/>
<dbReference type="GO" id="GO:0003960">
    <property type="term" value="F:quinone reductase (NADPH) activity"/>
    <property type="evidence" value="ECO:0007669"/>
    <property type="project" value="TreeGrafter"/>
</dbReference>
<organism evidence="4 5">
    <name type="scientific">Thalassotalea agarivorans</name>
    <name type="common">Thalassomonas agarivorans</name>
    <dbReference type="NCBI Taxonomy" id="349064"/>
    <lineage>
        <taxon>Bacteria</taxon>
        <taxon>Pseudomonadati</taxon>
        <taxon>Pseudomonadota</taxon>
        <taxon>Gammaproteobacteria</taxon>
        <taxon>Alteromonadales</taxon>
        <taxon>Colwelliaceae</taxon>
        <taxon>Thalassotalea</taxon>
    </lineage>
</organism>
<accession>A0A1I0EN09</accession>
<reference evidence="4 5" key="1">
    <citation type="submission" date="2016-10" db="EMBL/GenBank/DDBJ databases">
        <authorList>
            <person name="de Groot N.N."/>
        </authorList>
    </citation>
    <scope>NUCLEOTIDE SEQUENCE [LARGE SCALE GENOMIC DNA]</scope>
    <source>
        <strain evidence="4 5">DSM 19706</strain>
    </source>
</reference>
<name>A0A1I0EN09_THASX</name>
<dbReference type="InterPro" id="IPR011032">
    <property type="entry name" value="GroES-like_sf"/>
</dbReference>
<evidence type="ECO:0000256" key="1">
    <source>
        <dbReference type="ARBA" id="ARBA00022857"/>
    </source>
</evidence>
<dbReference type="InterPro" id="IPR036291">
    <property type="entry name" value="NAD(P)-bd_dom_sf"/>
</dbReference>
<dbReference type="AlphaFoldDB" id="A0A1I0EN09"/>
<dbReference type="GO" id="GO:0005829">
    <property type="term" value="C:cytosol"/>
    <property type="evidence" value="ECO:0007669"/>
    <property type="project" value="TreeGrafter"/>
</dbReference>
<dbReference type="EMBL" id="FOHK01000008">
    <property type="protein sequence ID" value="SET46805.1"/>
    <property type="molecule type" value="Genomic_DNA"/>
</dbReference>
<keyword evidence="5" id="KW-1185">Reference proteome</keyword>
<gene>
    <name evidence="4" type="ORF">SAMN05660429_01868</name>
</gene>
<evidence type="ECO:0000256" key="2">
    <source>
        <dbReference type="ARBA" id="ARBA00023002"/>
    </source>
</evidence>
<dbReference type="OrthoDB" id="9785812at2"/>
<keyword evidence="1" id="KW-0521">NADP</keyword>
<dbReference type="SUPFAM" id="SSF51735">
    <property type="entry name" value="NAD(P)-binding Rossmann-fold domains"/>
    <property type="match status" value="1"/>
</dbReference>
<dbReference type="Gene3D" id="3.90.180.10">
    <property type="entry name" value="Medium-chain alcohol dehydrogenases, catalytic domain"/>
    <property type="match status" value="1"/>
</dbReference>
<evidence type="ECO:0000313" key="4">
    <source>
        <dbReference type="EMBL" id="SET46805.1"/>
    </source>
</evidence>
<dbReference type="Pfam" id="PF08240">
    <property type="entry name" value="ADH_N"/>
    <property type="match status" value="1"/>
</dbReference>
<dbReference type="InterPro" id="IPR013149">
    <property type="entry name" value="ADH-like_C"/>
</dbReference>
<dbReference type="GO" id="GO:0035925">
    <property type="term" value="F:mRNA 3'-UTR AU-rich region binding"/>
    <property type="evidence" value="ECO:0007669"/>
    <property type="project" value="TreeGrafter"/>
</dbReference>
<sequence>MKAVTYDPKADRFNLSELAIPTIGDNDVLIAVKACGLNPVDAKIHLWHTMAPQMNEQWVVGLDVSGEVVDIGAKVDTWRVGDKVLCHGDMMRPHGGFAEFTVQNADTLIAYPKVDEATAAATPCAGWTAWRALYDKLNITAHDTILITGGSGGVGGFAVQLARHVGLKQIIATCSSKNADYVKGLGATHVLDYHQQDIVQCTLDITNGLGVDIGLDTVGPNNDEFVANALRFEGQMVALVDTVTPANYQDAFMRGLSFHQLSLGAGHRNGVLGRQTLVQAGQAFSSLIAHGDVTVDKLQTIPLDDVPSALVEMRNQRTVGKIVFKA</sequence>
<protein>
    <submittedName>
        <fullName evidence="4">NADPH:quinone reductase</fullName>
    </submittedName>
</protein>
<dbReference type="PANTHER" id="PTHR48106">
    <property type="entry name" value="QUINONE OXIDOREDUCTASE PIG3-RELATED"/>
    <property type="match status" value="1"/>
</dbReference>
<dbReference type="Pfam" id="PF00107">
    <property type="entry name" value="ADH_zinc_N"/>
    <property type="match status" value="1"/>
</dbReference>
<dbReference type="Gene3D" id="3.40.50.720">
    <property type="entry name" value="NAD(P)-binding Rossmann-like Domain"/>
    <property type="match status" value="1"/>
</dbReference>
<dbReference type="InterPro" id="IPR013154">
    <property type="entry name" value="ADH-like_N"/>
</dbReference>
<feature type="domain" description="Enoyl reductase (ER)" evidence="3">
    <location>
        <begin position="9"/>
        <end position="324"/>
    </location>
</feature>